<proteinExistence type="predicted"/>
<dbReference type="PROSITE" id="PS51032">
    <property type="entry name" value="AP2_ERF"/>
    <property type="match status" value="2"/>
</dbReference>
<dbReference type="Gene3D" id="3.30.730.10">
    <property type="entry name" value="AP2/ERF domain"/>
    <property type="match status" value="2"/>
</dbReference>
<dbReference type="STRING" id="35128.B8C7U2"/>
<dbReference type="PaxDb" id="35128-Thaps263492"/>
<reference evidence="7 8" key="1">
    <citation type="journal article" date="2004" name="Science">
        <title>The genome of the diatom Thalassiosira pseudonana: ecology, evolution, and metabolism.</title>
        <authorList>
            <person name="Armbrust E.V."/>
            <person name="Berges J.A."/>
            <person name="Bowler C."/>
            <person name="Green B.R."/>
            <person name="Martinez D."/>
            <person name="Putnam N.H."/>
            <person name="Zhou S."/>
            <person name="Allen A.E."/>
            <person name="Apt K.E."/>
            <person name="Bechner M."/>
            <person name="Brzezinski M.A."/>
            <person name="Chaal B.K."/>
            <person name="Chiovitti A."/>
            <person name="Davis A.K."/>
            <person name="Demarest M.S."/>
            <person name="Detter J.C."/>
            <person name="Glavina T."/>
            <person name="Goodstein D."/>
            <person name="Hadi M.Z."/>
            <person name="Hellsten U."/>
            <person name="Hildebrand M."/>
            <person name="Jenkins B.D."/>
            <person name="Jurka J."/>
            <person name="Kapitonov V.V."/>
            <person name="Kroger N."/>
            <person name="Lau W.W."/>
            <person name="Lane T.W."/>
            <person name="Larimer F.W."/>
            <person name="Lippmeier J.C."/>
            <person name="Lucas S."/>
            <person name="Medina M."/>
            <person name="Montsant A."/>
            <person name="Obornik M."/>
            <person name="Parker M.S."/>
            <person name="Palenik B."/>
            <person name="Pazour G.J."/>
            <person name="Richardson P.M."/>
            <person name="Rynearson T.A."/>
            <person name="Saito M.A."/>
            <person name="Schwartz D.C."/>
            <person name="Thamatrakoln K."/>
            <person name="Valentin K."/>
            <person name="Vardi A."/>
            <person name="Wilkerson F.P."/>
            <person name="Rokhsar D.S."/>
        </authorList>
    </citation>
    <scope>NUCLEOTIDE SEQUENCE [LARGE SCALE GENOMIC DNA]</scope>
    <source>
        <strain evidence="7 8">CCMP1335</strain>
    </source>
</reference>
<evidence type="ECO:0000256" key="5">
    <source>
        <dbReference type="ARBA" id="ARBA00023242"/>
    </source>
</evidence>
<keyword evidence="5" id="KW-0539">Nucleus</keyword>
<name>B8C7U2_THAPS</name>
<evidence type="ECO:0000259" key="6">
    <source>
        <dbReference type="PROSITE" id="PS51032"/>
    </source>
</evidence>
<dbReference type="InParanoid" id="B8C7U2"/>
<reference evidence="7 8" key="2">
    <citation type="journal article" date="2008" name="Nature">
        <title>The Phaeodactylum genome reveals the evolutionary history of diatom genomes.</title>
        <authorList>
            <person name="Bowler C."/>
            <person name="Allen A.E."/>
            <person name="Badger J.H."/>
            <person name="Grimwood J."/>
            <person name="Jabbari K."/>
            <person name="Kuo A."/>
            <person name="Maheswari U."/>
            <person name="Martens C."/>
            <person name="Maumus F."/>
            <person name="Otillar R.P."/>
            <person name="Rayko E."/>
            <person name="Salamov A."/>
            <person name="Vandepoele K."/>
            <person name="Beszteri B."/>
            <person name="Gruber A."/>
            <person name="Heijde M."/>
            <person name="Katinka M."/>
            <person name="Mock T."/>
            <person name="Valentin K."/>
            <person name="Verret F."/>
            <person name="Berges J.A."/>
            <person name="Brownlee C."/>
            <person name="Cadoret J.P."/>
            <person name="Chiovitti A."/>
            <person name="Choi C.J."/>
            <person name="Coesel S."/>
            <person name="De Martino A."/>
            <person name="Detter J.C."/>
            <person name="Durkin C."/>
            <person name="Falciatore A."/>
            <person name="Fournet J."/>
            <person name="Haruta M."/>
            <person name="Huysman M.J."/>
            <person name="Jenkins B.D."/>
            <person name="Jiroutova K."/>
            <person name="Jorgensen R.E."/>
            <person name="Joubert Y."/>
            <person name="Kaplan A."/>
            <person name="Kroger N."/>
            <person name="Kroth P.G."/>
            <person name="La Roche J."/>
            <person name="Lindquist E."/>
            <person name="Lommer M."/>
            <person name="Martin-Jezequel V."/>
            <person name="Lopez P.J."/>
            <person name="Lucas S."/>
            <person name="Mangogna M."/>
            <person name="McGinnis K."/>
            <person name="Medlin L.K."/>
            <person name="Montsant A."/>
            <person name="Oudot-Le Secq M.P."/>
            <person name="Napoli C."/>
            <person name="Obornik M."/>
            <person name="Parker M.S."/>
            <person name="Petit J.L."/>
            <person name="Porcel B.M."/>
            <person name="Poulsen N."/>
            <person name="Robison M."/>
            <person name="Rychlewski L."/>
            <person name="Rynearson T.A."/>
            <person name="Schmutz J."/>
            <person name="Shapiro H."/>
            <person name="Siaut M."/>
            <person name="Stanley M."/>
            <person name="Sussman M.R."/>
            <person name="Taylor A.R."/>
            <person name="Vardi A."/>
            <person name="von Dassow P."/>
            <person name="Vyverman W."/>
            <person name="Willis A."/>
            <person name="Wyrwicz L.S."/>
            <person name="Rokhsar D.S."/>
            <person name="Weissenbach J."/>
            <person name="Armbrust E.V."/>
            <person name="Green B.R."/>
            <person name="Van de Peer Y."/>
            <person name="Grigoriev I.V."/>
        </authorList>
    </citation>
    <scope>NUCLEOTIDE SEQUENCE [LARGE SCALE GENOMIC DNA]</scope>
    <source>
        <strain evidence="7 8">CCMP1335</strain>
    </source>
</reference>
<dbReference type="PANTHER" id="PTHR31677:SF196">
    <property type="entry name" value="ETHYLENE-RESPONSIVE TRANSCRIPTION FACTOR ERF109"/>
    <property type="match status" value="1"/>
</dbReference>
<gene>
    <name evidence="7" type="ORF">THAPSDRAFT_263492</name>
</gene>
<keyword evidence="4" id="KW-0804">Transcription</keyword>
<keyword evidence="3" id="KW-0238">DNA-binding</keyword>
<dbReference type="SUPFAM" id="SSF54171">
    <property type="entry name" value="DNA-binding domain"/>
    <property type="match status" value="2"/>
</dbReference>
<dbReference type="KEGG" id="tps:THAPSDRAFT_263492"/>
<dbReference type="RefSeq" id="XP_002292401.1">
    <property type="nucleotide sequence ID" value="XM_002292365.1"/>
</dbReference>
<dbReference type="PANTHER" id="PTHR31677">
    <property type="entry name" value="AP2 DOMAIN CLASS TRANSCRIPTION FACTOR"/>
    <property type="match status" value="1"/>
</dbReference>
<comment type="subcellular location">
    <subcellularLocation>
        <location evidence="1">Nucleus</location>
    </subcellularLocation>
</comment>
<dbReference type="InterPro" id="IPR001471">
    <property type="entry name" value="AP2/ERF_dom"/>
</dbReference>
<dbReference type="HOGENOM" id="CLU_1691443_0_0_1"/>
<evidence type="ECO:0000313" key="8">
    <source>
        <dbReference type="Proteomes" id="UP000001449"/>
    </source>
</evidence>
<accession>B8C7U2</accession>
<evidence type="ECO:0000256" key="1">
    <source>
        <dbReference type="ARBA" id="ARBA00004123"/>
    </source>
</evidence>
<evidence type="ECO:0000313" key="7">
    <source>
        <dbReference type="EMBL" id="EED90376.1"/>
    </source>
</evidence>
<dbReference type="GeneID" id="7449274"/>
<keyword evidence="8" id="KW-1185">Reference proteome</keyword>
<dbReference type="GO" id="GO:0000976">
    <property type="term" value="F:transcription cis-regulatory region binding"/>
    <property type="evidence" value="ECO:0000318"/>
    <property type="project" value="GO_Central"/>
</dbReference>
<dbReference type="InterPro" id="IPR036955">
    <property type="entry name" value="AP2/ERF_dom_sf"/>
</dbReference>
<dbReference type="InterPro" id="IPR016177">
    <property type="entry name" value="DNA-bd_dom_sf"/>
</dbReference>
<protein>
    <submittedName>
        <fullName evidence="7">Pathogenesis-related transcription factor</fullName>
    </submittedName>
</protein>
<feature type="domain" description="AP2/ERF" evidence="6">
    <location>
        <begin position="4"/>
        <end position="64"/>
    </location>
</feature>
<dbReference type="EMBL" id="CM000645">
    <property type="protein sequence ID" value="EED90376.1"/>
    <property type="molecule type" value="Genomic_DNA"/>
</dbReference>
<feature type="domain" description="AP2/ERF" evidence="6">
    <location>
        <begin position="103"/>
        <end position="156"/>
    </location>
</feature>
<sequence length="156" mass="17951">QSGEYVGIYFDQSRGMGTGRYQSQIYNCNKKYHLGTYILACDAARAYDEGARAVKGDDWKFNFSSVKSHEDVRMEEILRAHIKEYVDRAKDHQLHPIAQNNSCYIGLCKRRNRYQAALTFNKRKLCLGTYRLATDAARAYDEVTKVLRGSDAETNF</sequence>
<evidence type="ECO:0000256" key="4">
    <source>
        <dbReference type="ARBA" id="ARBA00023163"/>
    </source>
</evidence>
<dbReference type="AlphaFoldDB" id="B8C7U2"/>
<dbReference type="GO" id="GO:0003700">
    <property type="term" value="F:DNA-binding transcription factor activity"/>
    <property type="evidence" value="ECO:0000318"/>
    <property type="project" value="GO_Central"/>
</dbReference>
<keyword evidence="2" id="KW-0805">Transcription regulation</keyword>
<organism evidence="7 8">
    <name type="scientific">Thalassiosira pseudonana</name>
    <name type="common">Marine diatom</name>
    <name type="synonym">Cyclotella nana</name>
    <dbReference type="NCBI Taxonomy" id="35128"/>
    <lineage>
        <taxon>Eukaryota</taxon>
        <taxon>Sar</taxon>
        <taxon>Stramenopiles</taxon>
        <taxon>Ochrophyta</taxon>
        <taxon>Bacillariophyta</taxon>
        <taxon>Coscinodiscophyceae</taxon>
        <taxon>Thalassiosirophycidae</taxon>
        <taxon>Thalassiosirales</taxon>
        <taxon>Thalassiosiraceae</taxon>
        <taxon>Thalassiosira</taxon>
    </lineage>
</organism>
<dbReference type="Proteomes" id="UP000001449">
    <property type="component" value="Chromosome 9"/>
</dbReference>
<feature type="non-terminal residue" evidence="7">
    <location>
        <position position="156"/>
    </location>
</feature>
<dbReference type="SMART" id="SM00380">
    <property type="entry name" value="AP2"/>
    <property type="match status" value="2"/>
</dbReference>
<evidence type="ECO:0000256" key="2">
    <source>
        <dbReference type="ARBA" id="ARBA00023015"/>
    </source>
</evidence>
<evidence type="ECO:0000256" key="3">
    <source>
        <dbReference type="ARBA" id="ARBA00023125"/>
    </source>
</evidence>
<dbReference type="GO" id="GO:0005634">
    <property type="term" value="C:nucleus"/>
    <property type="evidence" value="ECO:0000318"/>
    <property type="project" value="GO_Central"/>
</dbReference>
<feature type="non-terminal residue" evidence="7">
    <location>
        <position position="1"/>
    </location>
</feature>